<feature type="transmembrane region" description="Helical" evidence="10">
    <location>
        <begin position="405"/>
        <end position="427"/>
    </location>
</feature>
<evidence type="ECO:0000256" key="2">
    <source>
        <dbReference type="ARBA" id="ARBA00008240"/>
    </source>
</evidence>
<evidence type="ECO:0000313" key="12">
    <source>
        <dbReference type="EMBL" id="MBB4138126.1"/>
    </source>
</evidence>
<name>A0A840F8B1_9ACTN</name>
<comment type="subcellular location">
    <subcellularLocation>
        <location evidence="1">Cell membrane</location>
        <topology evidence="1">Multi-pass membrane protein</topology>
    </subcellularLocation>
</comment>
<dbReference type="PANTHER" id="PTHR43528">
    <property type="entry name" value="ALPHA-KETOGLUTARATE PERMEASE"/>
    <property type="match status" value="1"/>
</dbReference>
<gene>
    <name evidence="12" type="ORF">BKA16_004751</name>
</gene>
<evidence type="ECO:0000313" key="13">
    <source>
        <dbReference type="Proteomes" id="UP000551501"/>
    </source>
</evidence>
<proteinExistence type="inferred from homology"/>
<evidence type="ECO:0000256" key="7">
    <source>
        <dbReference type="ARBA" id="ARBA00022989"/>
    </source>
</evidence>
<dbReference type="RefSeq" id="WP_183373368.1">
    <property type="nucleotide sequence ID" value="NZ_BAABHL010000176.1"/>
</dbReference>
<feature type="transmembrane region" description="Helical" evidence="10">
    <location>
        <begin position="376"/>
        <end position="399"/>
    </location>
</feature>
<dbReference type="EMBL" id="JACIFP010000003">
    <property type="protein sequence ID" value="MBB4138126.1"/>
    <property type="molecule type" value="Genomic_DNA"/>
</dbReference>
<comment type="caution">
    <text evidence="12">The sequence shown here is derived from an EMBL/GenBank/DDBJ whole genome shotgun (WGS) entry which is preliminary data.</text>
</comment>
<evidence type="ECO:0000256" key="9">
    <source>
        <dbReference type="SAM" id="MobiDB-lite"/>
    </source>
</evidence>
<dbReference type="InterPro" id="IPR011701">
    <property type="entry name" value="MFS"/>
</dbReference>
<feature type="region of interest" description="Disordered" evidence="9">
    <location>
        <begin position="437"/>
        <end position="476"/>
    </location>
</feature>
<protein>
    <submittedName>
        <fullName evidence="12">MFS family permease</fullName>
    </submittedName>
</protein>
<accession>A0A840F8B1</accession>
<dbReference type="PROSITE" id="PS00216">
    <property type="entry name" value="SUGAR_TRANSPORT_1"/>
    <property type="match status" value="1"/>
</dbReference>
<feature type="transmembrane region" description="Helical" evidence="10">
    <location>
        <begin position="247"/>
        <end position="271"/>
    </location>
</feature>
<feature type="domain" description="Major facilitator superfamily (MFS) profile" evidence="11">
    <location>
        <begin position="16"/>
        <end position="431"/>
    </location>
</feature>
<dbReference type="Gene3D" id="1.20.1250.20">
    <property type="entry name" value="MFS general substrate transporter like domains"/>
    <property type="match status" value="2"/>
</dbReference>
<sequence>METEHTAEYRKRVRAAGIASLTGWAMDLYDLTIILYVATTIGPQLVPSGNDMLQLSFVYVSFAVTLILRPLGSAVFGGYADRNGRKRAMLYAVLGVGVSTALMGAIPTYAVAGVLAPLLFLILRMAQGVFVGGVVASTHTLGTETVSPEHRGLMSGLVAGGGAGAGAVVASAVYFLVTSLVPDDDFSLYGWRIMFFTGLVTAAFSFFVYRHTEESPLWQGAVQVSGAAAKSSPLAEIFGRANRGRTFVNIAIAAGGATTYYLTVGFFPTFYGKGLGIESSTAAIILVIANIGVIAGGLLGGVLSDRYGRRSVILGIGIPGVVILPTLYLWMSNLGADQVISVAVASTAIAIVMMAASAPILIFLNERFPTSIRATGTGLCWNIGFAIGGVTPAIVTAITPGMDVVTIRLAIGISVAAIVMVLGAFIAGETKHLGLGENAGTTSTTHHTDEQHFHSQIESAHRPRIAPEVQHTEKAT</sequence>
<keyword evidence="7 10" id="KW-1133">Transmembrane helix</keyword>
<dbReference type="Pfam" id="PF07690">
    <property type="entry name" value="MFS_1"/>
    <property type="match status" value="1"/>
</dbReference>
<keyword evidence="13" id="KW-1185">Reference proteome</keyword>
<evidence type="ECO:0000256" key="10">
    <source>
        <dbReference type="SAM" id="Phobius"/>
    </source>
</evidence>
<feature type="transmembrane region" description="Helical" evidence="10">
    <location>
        <begin position="118"/>
        <end position="141"/>
    </location>
</feature>
<evidence type="ECO:0000256" key="8">
    <source>
        <dbReference type="ARBA" id="ARBA00023136"/>
    </source>
</evidence>
<evidence type="ECO:0000256" key="1">
    <source>
        <dbReference type="ARBA" id="ARBA00004651"/>
    </source>
</evidence>
<organism evidence="12 13">
    <name type="scientific">Gordonia humi</name>
    <dbReference type="NCBI Taxonomy" id="686429"/>
    <lineage>
        <taxon>Bacteria</taxon>
        <taxon>Bacillati</taxon>
        <taxon>Actinomycetota</taxon>
        <taxon>Actinomycetes</taxon>
        <taxon>Mycobacteriales</taxon>
        <taxon>Gordoniaceae</taxon>
        <taxon>Gordonia</taxon>
    </lineage>
</organism>
<feature type="transmembrane region" description="Helical" evidence="10">
    <location>
        <begin position="189"/>
        <end position="209"/>
    </location>
</feature>
<evidence type="ECO:0000256" key="6">
    <source>
        <dbReference type="ARBA" id="ARBA00022847"/>
    </source>
</evidence>
<keyword evidence="3" id="KW-0813">Transport</keyword>
<evidence type="ECO:0000256" key="4">
    <source>
        <dbReference type="ARBA" id="ARBA00022475"/>
    </source>
</evidence>
<dbReference type="InterPro" id="IPR020846">
    <property type="entry name" value="MFS_dom"/>
</dbReference>
<feature type="transmembrane region" description="Helical" evidence="10">
    <location>
        <begin position="88"/>
        <end position="112"/>
    </location>
</feature>
<keyword evidence="4" id="KW-1003">Cell membrane</keyword>
<feature type="transmembrane region" description="Helical" evidence="10">
    <location>
        <begin position="311"/>
        <end position="331"/>
    </location>
</feature>
<feature type="transmembrane region" description="Helical" evidence="10">
    <location>
        <begin position="15"/>
        <end position="37"/>
    </location>
</feature>
<dbReference type="AlphaFoldDB" id="A0A840F8B1"/>
<dbReference type="PROSITE" id="PS50850">
    <property type="entry name" value="MFS"/>
    <property type="match status" value="1"/>
</dbReference>
<feature type="compositionally biased region" description="Basic and acidic residues" evidence="9">
    <location>
        <begin position="446"/>
        <end position="461"/>
    </location>
</feature>
<feature type="transmembrane region" description="Helical" evidence="10">
    <location>
        <begin position="57"/>
        <end position="76"/>
    </location>
</feature>
<feature type="transmembrane region" description="Helical" evidence="10">
    <location>
        <begin position="283"/>
        <end position="304"/>
    </location>
</feature>
<keyword evidence="5 10" id="KW-0812">Transmembrane</keyword>
<dbReference type="SUPFAM" id="SSF103473">
    <property type="entry name" value="MFS general substrate transporter"/>
    <property type="match status" value="1"/>
</dbReference>
<evidence type="ECO:0000256" key="3">
    <source>
        <dbReference type="ARBA" id="ARBA00022448"/>
    </source>
</evidence>
<comment type="similarity">
    <text evidence="2">Belongs to the major facilitator superfamily. Metabolite:H+ Symporter (MHS) family (TC 2.A.1.6) family.</text>
</comment>
<dbReference type="PANTHER" id="PTHR43528:SF1">
    <property type="entry name" value="ALPHA-KETOGLUTARATE PERMEASE"/>
    <property type="match status" value="1"/>
</dbReference>
<keyword evidence="8 10" id="KW-0472">Membrane</keyword>
<evidence type="ECO:0000256" key="5">
    <source>
        <dbReference type="ARBA" id="ARBA00022692"/>
    </source>
</evidence>
<feature type="transmembrane region" description="Helical" evidence="10">
    <location>
        <begin position="343"/>
        <end position="364"/>
    </location>
</feature>
<evidence type="ECO:0000259" key="11">
    <source>
        <dbReference type="PROSITE" id="PS50850"/>
    </source>
</evidence>
<feature type="transmembrane region" description="Helical" evidence="10">
    <location>
        <begin position="153"/>
        <end position="177"/>
    </location>
</feature>
<dbReference type="GO" id="GO:0015293">
    <property type="term" value="F:symporter activity"/>
    <property type="evidence" value="ECO:0007669"/>
    <property type="project" value="UniProtKB-KW"/>
</dbReference>
<dbReference type="InterPro" id="IPR051084">
    <property type="entry name" value="H+-coupled_symporters"/>
</dbReference>
<keyword evidence="6" id="KW-0769">Symport</keyword>
<dbReference type="InterPro" id="IPR005829">
    <property type="entry name" value="Sugar_transporter_CS"/>
</dbReference>
<reference evidence="12 13" key="1">
    <citation type="submission" date="2020-08" db="EMBL/GenBank/DDBJ databases">
        <title>Sequencing the genomes of 1000 actinobacteria strains.</title>
        <authorList>
            <person name="Klenk H.-P."/>
        </authorList>
    </citation>
    <scope>NUCLEOTIDE SEQUENCE [LARGE SCALE GENOMIC DNA]</scope>
    <source>
        <strain evidence="12 13">DSM 45298</strain>
    </source>
</reference>
<dbReference type="InterPro" id="IPR036259">
    <property type="entry name" value="MFS_trans_sf"/>
</dbReference>
<dbReference type="Proteomes" id="UP000551501">
    <property type="component" value="Unassembled WGS sequence"/>
</dbReference>
<dbReference type="GO" id="GO:0005886">
    <property type="term" value="C:plasma membrane"/>
    <property type="evidence" value="ECO:0007669"/>
    <property type="project" value="UniProtKB-SubCell"/>
</dbReference>